<organism evidence="2 3">
    <name type="scientific">Lederbergia lenta</name>
    <name type="common">Bacillus lentus</name>
    <dbReference type="NCBI Taxonomy" id="1467"/>
    <lineage>
        <taxon>Bacteria</taxon>
        <taxon>Bacillati</taxon>
        <taxon>Bacillota</taxon>
        <taxon>Bacilli</taxon>
        <taxon>Bacillales</taxon>
        <taxon>Bacillaceae</taxon>
        <taxon>Lederbergia</taxon>
    </lineage>
</organism>
<dbReference type="PANTHER" id="PTHR43415:SF3">
    <property type="entry name" value="GNAT-FAMILY ACETYLTRANSFERASE"/>
    <property type="match status" value="1"/>
</dbReference>
<dbReference type="Gene3D" id="3.40.630.30">
    <property type="match status" value="1"/>
</dbReference>
<dbReference type="Proteomes" id="UP000249134">
    <property type="component" value="Chromosome 1"/>
</dbReference>
<keyword evidence="3" id="KW-1185">Reference proteome</keyword>
<dbReference type="Pfam" id="PF00583">
    <property type="entry name" value="Acetyltransf_1"/>
    <property type="match status" value="1"/>
</dbReference>
<accession>A0A2X4WN14</accession>
<dbReference type="RefSeq" id="WP_326255596.1">
    <property type="nucleotide sequence ID" value="NZ_CBCSGM010000001.1"/>
</dbReference>
<proteinExistence type="predicted"/>
<gene>
    <name evidence="2" type="ORF">NCTC4824_02308</name>
</gene>
<sequence length="140" mass="16244">MITVTEEFNKSIDQQRKWIQKILENERETIIVAETNSIVVGWLIFQSQNRKRLLHTGSLGIMIHKDFRDLGIGKMLINELLNWAELNPLIEKVCLGVLATNHRAIALYKSMGFIEEGRKVKAIKLNTNEYVDDILMYKMV</sequence>
<dbReference type="SUPFAM" id="SSF55729">
    <property type="entry name" value="Acyl-CoA N-acyltransferases (Nat)"/>
    <property type="match status" value="1"/>
</dbReference>
<dbReference type="AlphaFoldDB" id="A0A2X4WN14"/>
<dbReference type="STRING" id="1348624.GCA_001591545_01360"/>
<keyword evidence="2" id="KW-0808">Transferase</keyword>
<evidence type="ECO:0000313" key="3">
    <source>
        <dbReference type="Proteomes" id="UP000249134"/>
    </source>
</evidence>
<dbReference type="PANTHER" id="PTHR43415">
    <property type="entry name" value="SPERMIDINE N(1)-ACETYLTRANSFERASE"/>
    <property type="match status" value="1"/>
</dbReference>
<feature type="domain" description="N-acetyltransferase" evidence="1">
    <location>
        <begin position="1"/>
        <end position="140"/>
    </location>
</feature>
<dbReference type="InterPro" id="IPR016181">
    <property type="entry name" value="Acyl_CoA_acyltransferase"/>
</dbReference>
<protein>
    <submittedName>
        <fullName evidence="2">Acetyltransferase</fullName>
    </submittedName>
</protein>
<dbReference type="KEGG" id="blen:NCTC4824_02308"/>
<dbReference type="EMBL" id="LS483476">
    <property type="protein sequence ID" value="SQI59000.1"/>
    <property type="molecule type" value="Genomic_DNA"/>
</dbReference>
<reference evidence="2 3" key="1">
    <citation type="submission" date="2018-06" db="EMBL/GenBank/DDBJ databases">
        <authorList>
            <consortium name="Pathogen Informatics"/>
            <person name="Doyle S."/>
        </authorList>
    </citation>
    <scope>NUCLEOTIDE SEQUENCE [LARGE SCALE GENOMIC DNA]</scope>
    <source>
        <strain evidence="2 3">NCTC4824</strain>
    </source>
</reference>
<evidence type="ECO:0000313" key="2">
    <source>
        <dbReference type="EMBL" id="SQI59000.1"/>
    </source>
</evidence>
<dbReference type="GO" id="GO:0016747">
    <property type="term" value="F:acyltransferase activity, transferring groups other than amino-acyl groups"/>
    <property type="evidence" value="ECO:0007669"/>
    <property type="project" value="InterPro"/>
</dbReference>
<dbReference type="InterPro" id="IPR000182">
    <property type="entry name" value="GNAT_dom"/>
</dbReference>
<name>A0A2X4WN14_LEDLE</name>
<evidence type="ECO:0000259" key="1">
    <source>
        <dbReference type="PROSITE" id="PS51186"/>
    </source>
</evidence>
<dbReference type="CDD" id="cd04301">
    <property type="entry name" value="NAT_SF"/>
    <property type="match status" value="1"/>
</dbReference>
<dbReference type="PROSITE" id="PS51186">
    <property type="entry name" value="GNAT"/>
    <property type="match status" value="1"/>
</dbReference>